<reference evidence="3 4" key="1">
    <citation type="submission" date="2020-03" db="EMBL/GenBank/DDBJ databases">
        <title>Genome Sequence of industrial isolate, B5A.</title>
        <authorList>
            <person name="Sharma S."/>
            <person name="Patil P.B."/>
            <person name="Korpole S."/>
        </authorList>
    </citation>
    <scope>NUCLEOTIDE SEQUENCE [LARGE SCALE GENOMIC DNA]</scope>
    <source>
        <strain evidence="3 4">PI-S10-B5A</strain>
    </source>
</reference>
<evidence type="ECO:0000259" key="2">
    <source>
        <dbReference type="Pfam" id="PF01370"/>
    </source>
</evidence>
<protein>
    <submittedName>
        <fullName evidence="3">NAD(P)-dependent oxidoreductase</fullName>
    </submittedName>
</protein>
<evidence type="ECO:0000313" key="4">
    <source>
        <dbReference type="Proteomes" id="UP000539052"/>
    </source>
</evidence>
<keyword evidence="4" id="KW-1185">Reference proteome</keyword>
<organism evidence="3 4">
    <name type="scientific">Lacrimispora defluvii</name>
    <dbReference type="NCBI Taxonomy" id="2719233"/>
    <lineage>
        <taxon>Bacteria</taxon>
        <taxon>Bacillati</taxon>
        <taxon>Bacillota</taxon>
        <taxon>Clostridia</taxon>
        <taxon>Lachnospirales</taxon>
        <taxon>Lachnospiraceae</taxon>
        <taxon>Lacrimispora</taxon>
    </lineage>
</organism>
<comment type="similarity">
    <text evidence="1">Belongs to the NAD(P)-dependent epimerase/dehydratase family.</text>
</comment>
<dbReference type="Gene3D" id="3.40.50.720">
    <property type="entry name" value="NAD(P)-binding Rossmann-like Domain"/>
    <property type="match status" value="1"/>
</dbReference>
<dbReference type="InterPro" id="IPR001509">
    <property type="entry name" value="Epimerase_deHydtase"/>
</dbReference>
<name>A0ABX1W274_9FIRM</name>
<accession>A0ABX1W274</accession>
<dbReference type="Pfam" id="PF01370">
    <property type="entry name" value="Epimerase"/>
    <property type="match status" value="1"/>
</dbReference>
<dbReference type="PANTHER" id="PTHR43000">
    <property type="entry name" value="DTDP-D-GLUCOSE 4,6-DEHYDRATASE-RELATED"/>
    <property type="match status" value="1"/>
</dbReference>
<proteinExistence type="inferred from homology"/>
<sequence length="309" mass="35256">MQRVVITGADGFIGSHFTRKCIEEGVEVWAVVHPKYGRKEKIENLPGVHIVVSDIQGMFSKIDKFPRSVDAFYHFSWKGINANDRDDFDCQMENMGMNLDAVRFAAYLRPRVFIVPGSTNEYLYYGKPINENAIPSPPNAYGSVKIAIRYLSQLYARKFGMGFVYVVIAGIYASDRKDNNVIYYTIERLLRGEKPALTKLEQLWDYVHIDDVVEALYLLGNKGKNDVFYTVGRGDNQPLYKYIETIRNLINPDLPLGIGDVPYMSDKLPCSCVDLTAIKRDTGFQPKVDFEDGIKGVIEMLRQEMMNEK</sequence>
<dbReference type="Proteomes" id="UP000539052">
    <property type="component" value="Unassembled WGS sequence"/>
</dbReference>
<feature type="domain" description="NAD-dependent epimerase/dehydratase" evidence="2">
    <location>
        <begin position="4"/>
        <end position="225"/>
    </location>
</feature>
<evidence type="ECO:0000313" key="3">
    <source>
        <dbReference type="EMBL" id="NNJ32821.1"/>
    </source>
</evidence>
<dbReference type="InterPro" id="IPR036291">
    <property type="entry name" value="NAD(P)-bd_dom_sf"/>
</dbReference>
<dbReference type="RefSeq" id="WP_170823867.1">
    <property type="nucleotide sequence ID" value="NZ_JAAOXG010000069.1"/>
</dbReference>
<dbReference type="EMBL" id="JAAOXG010000069">
    <property type="protein sequence ID" value="NNJ32821.1"/>
    <property type="molecule type" value="Genomic_DNA"/>
</dbReference>
<evidence type="ECO:0000256" key="1">
    <source>
        <dbReference type="ARBA" id="ARBA00007637"/>
    </source>
</evidence>
<gene>
    <name evidence="3" type="ORF">G9470_23970</name>
</gene>
<comment type="caution">
    <text evidence="3">The sequence shown here is derived from an EMBL/GenBank/DDBJ whole genome shotgun (WGS) entry which is preliminary data.</text>
</comment>
<dbReference type="SUPFAM" id="SSF51735">
    <property type="entry name" value="NAD(P)-binding Rossmann-fold domains"/>
    <property type="match status" value="1"/>
</dbReference>